<evidence type="ECO:0000313" key="2">
    <source>
        <dbReference type="EMBL" id="CAI0383007.1"/>
    </source>
</evidence>
<protein>
    <submittedName>
        <fullName evidence="2">Uncharacterized protein</fullName>
    </submittedName>
</protein>
<dbReference type="InterPro" id="IPR029058">
    <property type="entry name" value="AB_hydrolase_fold"/>
</dbReference>
<dbReference type="Pfam" id="PF05705">
    <property type="entry name" value="DUF829"/>
    <property type="match status" value="1"/>
</dbReference>
<feature type="region of interest" description="Disordered" evidence="1">
    <location>
        <begin position="307"/>
        <end position="352"/>
    </location>
</feature>
<dbReference type="PANTHER" id="PTHR12265:SF9">
    <property type="entry name" value="DUF829 DOMAIN PROTEIN"/>
    <property type="match status" value="1"/>
</dbReference>
<gene>
    <name evidence="2" type="ORF">LITE_LOCUS3819</name>
</gene>
<dbReference type="InterPro" id="IPR008547">
    <property type="entry name" value="DUF829_TMEM53"/>
</dbReference>
<accession>A0AAV0HCR4</accession>
<proteinExistence type="predicted"/>
<dbReference type="PANTHER" id="PTHR12265">
    <property type="entry name" value="TRANSMEMBRANE PROTEIN 53"/>
    <property type="match status" value="1"/>
</dbReference>
<evidence type="ECO:0000256" key="1">
    <source>
        <dbReference type="SAM" id="MobiDB-lite"/>
    </source>
</evidence>
<dbReference type="Proteomes" id="UP001154282">
    <property type="component" value="Unassembled WGS sequence"/>
</dbReference>
<dbReference type="AlphaFoldDB" id="A0AAV0HCR4"/>
<dbReference type="SUPFAM" id="SSF53474">
    <property type="entry name" value="alpha/beta-Hydrolases"/>
    <property type="match status" value="1"/>
</dbReference>
<name>A0AAV0HCR4_9ROSI</name>
<sequence length="408" mass="45265">MFGGGGGSVYWGRRRREFKGIVVIFAWVSAHPGDLRSLVDLYSSLGWNSLVSHADFLTAFYPERAISLAFLLLSELVQELRVRPCPVVFVALSGGSKACMSKIFQIIQGSCEGHLNLDESRLIGNCFSGHIYDSSPVDFTSDLAARFALPAIQKMPGPSKLMSWFAKGVTSGLDGLYLTRLEYQRTQYWQNLYSSVELGAPYLILCSADDEIAPCNVICEFKHQLQVLGADVALVKLNASPHLGHYKYHPTTYSTAVTNLLEKATSVYCQRIQQLQEGLKMDGMHHQISNLVCDLQQVAVDSNEGLRRVPPVLPNDDFFGQSSSKDQNNKESESPQDERKENSSINLSSPPRISPHGVLGQVLFDACVPKYVDGWDIRFSGCLNGQPVASASKRSHLQALKRFRRSRL</sequence>
<reference evidence="2" key="1">
    <citation type="submission" date="2022-08" db="EMBL/GenBank/DDBJ databases">
        <authorList>
            <person name="Gutierrez-Valencia J."/>
        </authorList>
    </citation>
    <scope>NUCLEOTIDE SEQUENCE</scope>
</reference>
<feature type="compositionally biased region" description="Basic and acidic residues" evidence="1">
    <location>
        <begin position="327"/>
        <end position="342"/>
    </location>
</feature>
<dbReference type="EMBL" id="CAMGYJ010000002">
    <property type="protein sequence ID" value="CAI0383007.1"/>
    <property type="molecule type" value="Genomic_DNA"/>
</dbReference>
<keyword evidence="3" id="KW-1185">Reference proteome</keyword>
<evidence type="ECO:0000313" key="3">
    <source>
        <dbReference type="Proteomes" id="UP001154282"/>
    </source>
</evidence>
<comment type="caution">
    <text evidence="2">The sequence shown here is derived from an EMBL/GenBank/DDBJ whole genome shotgun (WGS) entry which is preliminary data.</text>
</comment>
<organism evidence="2 3">
    <name type="scientific">Linum tenue</name>
    <dbReference type="NCBI Taxonomy" id="586396"/>
    <lineage>
        <taxon>Eukaryota</taxon>
        <taxon>Viridiplantae</taxon>
        <taxon>Streptophyta</taxon>
        <taxon>Embryophyta</taxon>
        <taxon>Tracheophyta</taxon>
        <taxon>Spermatophyta</taxon>
        <taxon>Magnoliopsida</taxon>
        <taxon>eudicotyledons</taxon>
        <taxon>Gunneridae</taxon>
        <taxon>Pentapetalae</taxon>
        <taxon>rosids</taxon>
        <taxon>fabids</taxon>
        <taxon>Malpighiales</taxon>
        <taxon>Linaceae</taxon>
        <taxon>Linum</taxon>
    </lineage>
</organism>